<dbReference type="InterPro" id="IPR036388">
    <property type="entry name" value="WH-like_DNA-bd_sf"/>
</dbReference>
<dbReference type="InterPro" id="IPR008920">
    <property type="entry name" value="TF_FadR/GntR_C"/>
</dbReference>
<dbReference type="RefSeq" id="WP_137313124.1">
    <property type="nucleotide sequence ID" value="NZ_CP040017.1"/>
</dbReference>
<evidence type="ECO:0000259" key="4">
    <source>
        <dbReference type="PROSITE" id="PS50949"/>
    </source>
</evidence>
<dbReference type="InterPro" id="IPR011711">
    <property type="entry name" value="GntR_C"/>
</dbReference>
<dbReference type="Gene3D" id="1.20.120.530">
    <property type="entry name" value="GntR ligand-binding domain-like"/>
    <property type="match status" value="1"/>
</dbReference>
<dbReference type="Proteomes" id="UP000298763">
    <property type="component" value="Chromosome"/>
</dbReference>
<dbReference type="Pfam" id="PF07729">
    <property type="entry name" value="FCD"/>
    <property type="match status" value="1"/>
</dbReference>
<evidence type="ECO:0000256" key="1">
    <source>
        <dbReference type="ARBA" id="ARBA00023015"/>
    </source>
</evidence>
<evidence type="ECO:0000256" key="3">
    <source>
        <dbReference type="ARBA" id="ARBA00023163"/>
    </source>
</evidence>
<dbReference type="EMBL" id="JACHXS010000003">
    <property type="protein sequence ID" value="MBB3221037.1"/>
    <property type="molecule type" value="Genomic_DNA"/>
</dbReference>
<dbReference type="Proteomes" id="UP000584325">
    <property type="component" value="Unassembled WGS sequence"/>
</dbReference>
<keyword evidence="1" id="KW-0805">Transcription regulation</keyword>
<evidence type="ECO:0000313" key="8">
    <source>
        <dbReference type="Proteomes" id="UP000584325"/>
    </source>
</evidence>
<dbReference type="PANTHER" id="PTHR43537:SF45">
    <property type="entry name" value="GNTR FAMILY REGULATORY PROTEIN"/>
    <property type="match status" value="1"/>
</dbReference>
<dbReference type="SMART" id="SM00345">
    <property type="entry name" value="HTH_GNTR"/>
    <property type="match status" value="1"/>
</dbReference>
<dbReference type="SMART" id="SM00895">
    <property type="entry name" value="FCD"/>
    <property type="match status" value="1"/>
</dbReference>
<gene>
    <name evidence="6" type="ORF">FCL38_07235</name>
    <name evidence="5" type="ORF">FHS02_001844</name>
</gene>
<reference evidence="5 8" key="2">
    <citation type="submission" date="2020-08" db="EMBL/GenBank/DDBJ databases">
        <title>Genomic Encyclopedia of Type Strains, Phase III (KMG-III): the genomes of soil and plant-associated and newly described type strains.</title>
        <authorList>
            <person name="Whitman W."/>
        </authorList>
    </citation>
    <scope>NUCLEOTIDE SEQUENCE [LARGE SCALE GENOMIC DNA]</scope>
    <source>
        <strain evidence="5 8">CECT 7753</strain>
    </source>
</reference>
<dbReference type="PROSITE" id="PS50949">
    <property type="entry name" value="HTH_GNTR"/>
    <property type="match status" value="1"/>
</dbReference>
<dbReference type="Gene3D" id="1.10.10.10">
    <property type="entry name" value="Winged helix-like DNA-binding domain superfamily/Winged helix DNA-binding domain"/>
    <property type="match status" value="1"/>
</dbReference>
<protein>
    <submittedName>
        <fullName evidence="5 6">GntR family transcriptional regulator</fullName>
    </submittedName>
</protein>
<dbReference type="AlphaFoldDB" id="A0A4P8HP67"/>
<feature type="domain" description="HTH gntR-type" evidence="4">
    <location>
        <begin position="16"/>
        <end position="83"/>
    </location>
</feature>
<evidence type="ECO:0000313" key="5">
    <source>
        <dbReference type="EMBL" id="MBB3221037.1"/>
    </source>
</evidence>
<dbReference type="CDD" id="cd07377">
    <property type="entry name" value="WHTH_GntR"/>
    <property type="match status" value="1"/>
</dbReference>
<evidence type="ECO:0000313" key="7">
    <source>
        <dbReference type="Proteomes" id="UP000298763"/>
    </source>
</evidence>
<dbReference type="InterPro" id="IPR000524">
    <property type="entry name" value="Tscrpt_reg_HTH_GntR"/>
</dbReference>
<dbReference type="Pfam" id="PF00392">
    <property type="entry name" value="GntR"/>
    <property type="match status" value="1"/>
</dbReference>
<dbReference type="SUPFAM" id="SSF46785">
    <property type="entry name" value="Winged helix' DNA-binding domain"/>
    <property type="match status" value="1"/>
</dbReference>
<dbReference type="GO" id="GO:0003700">
    <property type="term" value="F:DNA-binding transcription factor activity"/>
    <property type="evidence" value="ECO:0007669"/>
    <property type="project" value="InterPro"/>
</dbReference>
<reference evidence="6 7" key="1">
    <citation type="submission" date="2019-05" db="EMBL/GenBank/DDBJ databases">
        <title>Draft Genome Sequences of Six Type Strains of the Genus Massilia.</title>
        <authorList>
            <person name="Miess H."/>
            <person name="Frediansyhah A."/>
            <person name="Gross H."/>
        </authorList>
    </citation>
    <scope>NUCLEOTIDE SEQUENCE [LARGE SCALE GENOMIC DNA]</scope>
    <source>
        <strain evidence="6 7">DSMZ 26121</strain>
    </source>
</reference>
<dbReference type="InterPro" id="IPR036390">
    <property type="entry name" value="WH_DNA-bd_sf"/>
</dbReference>
<dbReference type="SUPFAM" id="SSF48008">
    <property type="entry name" value="GntR ligand-binding domain-like"/>
    <property type="match status" value="1"/>
</dbReference>
<keyword evidence="3" id="KW-0804">Transcription</keyword>
<evidence type="ECO:0000313" key="6">
    <source>
        <dbReference type="EMBL" id="QCP10240.1"/>
    </source>
</evidence>
<proteinExistence type="predicted"/>
<keyword evidence="2 5" id="KW-0238">DNA-binding</keyword>
<keyword evidence="7" id="KW-1185">Reference proteome</keyword>
<dbReference type="OrthoDB" id="8851860at2"/>
<accession>A0A4P8HP67</accession>
<organism evidence="5 8">
    <name type="scientific">Pseudoduganella umbonata</name>
    <dbReference type="NCBI Taxonomy" id="864828"/>
    <lineage>
        <taxon>Bacteria</taxon>
        <taxon>Pseudomonadati</taxon>
        <taxon>Pseudomonadota</taxon>
        <taxon>Betaproteobacteria</taxon>
        <taxon>Burkholderiales</taxon>
        <taxon>Oxalobacteraceae</taxon>
        <taxon>Telluria group</taxon>
        <taxon>Pseudoduganella</taxon>
    </lineage>
</organism>
<name>A0A4P8HP67_9BURK</name>
<sequence length="232" mass="25739">MTTLDLAAPFVPDKSQGAARQVYEHLRSAIVTLAFKPGMNLDRSELARYYGVSVTPVRDALLKLEEEGLVDIFPQHGTRVSAVDIDSARHAHFLRLALELEIARTVARQRDAGLAEGLQALVARQRQCLERGDLEAFIHTDQAFHERMFAAARAHDLWRLMRGSSGNMDRLRRLHMQLNGKAESVLAEHADLADAIAAGDAGLAEACIRRHLSGTLSRLMALREHYPEFLAG</sequence>
<evidence type="ECO:0000256" key="2">
    <source>
        <dbReference type="ARBA" id="ARBA00023125"/>
    </source>
</evidence>
<dbReference type="PANTHER" id="PTHR43537">
    <property type="entry name" value="TRANSCRIPTIONAL REGULATOR, GNTR FAMILY"/>
    <property type="match status" value="1"/>
</dbReference>
<dbReference type="EMBL" id="CP040017">
    <property type="protein sequence ID" value="QCP10240.1"/>
    <property type="molecule type" value="Genomic_DNA"/>
</dbReference>
<dbReference type="GO" id="GO:0003677">
    <property type="term" value="F:DNA binding"/>
    <property type="evidence" value="ECO:0007669"/>
    <property type="project" value="UniProtKB-KW"/>
</dbReference>